<keyword evidence="1" id="KW-1133">Transmembrane helix</keyword>
<sequence>MLYFINAILTIILILSIYKDYKKYNILFVADSNKLSFIMWTVTLILYNLSLSNLYNPDLYINLLVLPIVIIFFIGSRIICIKNDNIGKLVNRFYEENWENVYGKLSIVFLIIAIISLGINFKINGIAILSENKINKQSITTLGYGVFIAVIAAQIQYLIYRKNKRIKNLLLCSIAVICSGLTLSRGPLFYFVLTVFIFEIYNLYFLKIHCKHGIRNIKIKVLAIIFIFIFAFNYVGNIRNKYVMDNFFHHTLNEHYMMKKNYPTAFTQLYIYLTSPLENARFSIENQSVENMYFNELLYPIVKFNANIIGEGNRYKEWIDNKQQYIPYLDDLVGLNVSSFIVDAFNDYGYLGYLVYMFLFFLLSISLIKLINSNKHSSVFNILLYSNALNFLLWNVFVNSFKVGTQYIYIVCFIFCEFFYKIKKSKYSLKLRRRKKCL</sequence>
<feature type="transmembrane region" description="Helical" evidence="1">
    <location>
        <begin position="350"/>
        <end position="371"/>
    </location>
</feature>
<evidence type="ECO:0000313" key="2">
    <source>
        <dbReference type="EMBL" id="MFL0249130.1"/>
    </source>
</evidence>
<feature type="transmembrane region" description="Helical" evidence="1">
    <location>
        <begin position="101"/>
        <end position="121"/>
    </location>
</feature>
<evidence type="ECO:0000313" key="3">
    <source>
        <dbReference type="Proteomes" id="UP001623592"/>
    </source>
</evidence>
<dbReference type="NCBIfam" id="TIGR04370">
    <property type="entry name" value="glyco_rpt_poly"/>
    <property type="match status" value="1"/>
</dbReference>
<keyword evidence="1" id="KW-0472">Membrane</keyword>
<proteinExistence type="predicted"/>
<keyword evidence="3" id="KW-1185">Reference proteome</keyword>
<name>A0ABW8T9P1_9CLOT</name>
<feature type="transmembrane region" description="Helical" evidence="1">
    <location>
        <begin position="188"/>
        <end position="205"/>
    </location>
</feature>
<accession>A0ABW8T9P1</accession>
<feature type="transmembrane region" description="Helical" evidence="1">
    <location>
        <begin position="403"/>
        <end position="422"/>
    </location>
</feature>
<dbReference type="RefSeq" id="WP_406785804.1">
    <property type="nucleotide sequence ID" value="NZ_JBJIAA010000001.1"/>
</dbReference>
<feature type="transmembrane region" description="Helical" evidence="1">
    <location>
        <begin position="217"/>
        <end position="236"/>
    </location>
</feature>
<dbReference type="EMBL" id="JBJIAA010000001">
    <property type="protein sequence ID" value="MFL0249130.1"/>
    <property type="molecule type" value="Genomic_DNA"/>
</dbReference>
<evidence type="ECO:0000256" key="1">
    <source>
        <dbReference type="SAM" id="Phobius"/>
    </source>
</evidence>
<gene>
    <name evidence="2" type="ORF">ACJDT4_01750</name>
</gene>
<feature type="transmembrane region" description="Helical" evidence="1">
    <location>
        <begin position="378"/>
        <end position="397"/>
    </location>
</feature>
<reference evidence="2 3" key="1">
    <citation type="submission" date="2024-11" db="EMBL/GenBank/DDBJ databases">
        <authorList>
            <person name="Heng Y.C."/>
            <person name="Lim A.C.H."/>
            <person name="Lee J.K.Y."/>
            <person name="Kittelmann S."/>
        </authorList>
    </citation>
    <scope>NUCLEOTIDE SEQUENCE [LARGE SCALE GENOMIC DNA]</scope>
    <source>
        <strain evidence="2 3">WILCCON 0114</strain>
    </source>
</reference>
<protein>
    <submittedName>
        <fullName evidence="2">O-antigen polymerase</fullName>
    </submittedName>
</protein>
<feature type="transmembrane region" description="Helical" evidence="1">
    <location>
        <begin position="59"/>
        <end position="80"/>
    </location>
</feature>
<organism evidence="2 3">
    <name type="scientific">Clostridium neuense</name>
    <dbReference type="NCBI Taxonomy" id="1728934"/>
    <lineage>
        <taxon>Bacteria</taxon>
        <taxon>Bacillati</taxon>
        <taxon>Bacillota</taxon>
        <taxon>Clostridia</taxon>
        <taxon>Eubacteriales</taxon>
        <taxon>Clostridiaceae</taxon>
        <taxon>Clostridium</taxon>
    </lineage>
</organism>
<feature type="transmembrane region" description="Helical" evidence="1">
    <location>
        <begin position="166"/>
        <end position="182"/>
    </location>
</feature>
<comment type="caution">
    <text evidence="2">The sequence shown here is derived from an EMBL/GenBank/DDBJ whole genome shotgun (WGS) entry which is preliminary data.</text>
</comment>
<dbReference type="Proteomes" id="UP001623592">
    <property type="component" value="Unassembled WGS sequence"/>
</dbReference>
<keyword evidence="1" id="KW-0812">Transmembrane</keyword>
<feature type="transmembrane region" description="Helical" evidence="1">
    <location>
        <begin position="141"/>
        <end position="159"/>
    </location>
</feature>